<dbReference type="Proteomes" id="UP000318331">
    <property type="component" value="Unassembled WGS sequence"/>
</dbReference>
<keyword evidence="5" id="KW-0472">Membrane</keyword>
<feature type="transmembrane region" description="Helical" evidence="5">
    <location>
        <begin position="55"/>
        <end position="73"/>
    </location>
</feature>
<evidence type="ECO:0000256" key="2">
    <source>
        <dbReference type="ARBA" id="ARBA00022801"/>
    </source>
</evidence>
<feature type="active site" evidence="3">
    <location>
        <position position="215"/>
    </location>
</feature>
<evidence type="ECO:0000313" key="8">
    <source>
        <dbReference type="Proteomes" id="UP000318331"/>
    </source>
</evidence>
<keyword evidence="2" id="KW-0378">Hydrolase</keyword>
<comment type="caution">
    <text evidence="7">The sequence shown here is derived from an EMBL/GenBank/DDBJ whole genome shotgun (WGS) entry which is preliminary data.</text>
</comment>
<dbReference type="PROSITE" id="PS01174">
    <property type="entry name" value="LIPASE_GDXG_SER"/>
    <property type="match status" value="1"/>
</dbReference>
<keyword evidence="8" id="KW-1185">Reference proteome</keyword>
<dbReference type="InterPro" id="IPR033140">
    <property type="entry name" value="Lipase_GDXG_put_SER_AS"/>
</dbReference>
<dbReference type="OrthoDB" id="9803828at2"/>
<evidence type="ECO:0000256" key="1">
    <source>
        <dbReference type="ARBA" id="ARBA00010515"/>
    </source>
</evidence>
<dbReference type="InterPro" id="IPR050300">
    <property type="entry name" value="GDXG_lipolytic_enzyme"/>
</dbReference>
<dbReference type="Gene3D" id="3.40.50.1820">
    <property type="entry name" value="alpha/beta hydrolase"/>
    <property type="match status" value="1"/>
</dbReference>
<sequence length="380" mass="39928">MLTAHYRSVRARVVGRTTSNRRGGGRDHDAYNTDAGVALMPPARPRPWYRRPRRVIVAAVAVAATSGLAATLITPTPSVLIVRELRERGAAEAVAEMAAYAPGTGVAERLNIPYDGVNDAVTLDLYTPEEAGGPLPVVVWVHGGTWASGSKADVAPYLRILAAYGYATVSVDYSLAPEARYPDAVTQVNNALGYVSAHATELGIDPDRMVLAGDSAGAQLASQVAALTTNPGYAADLGIVPTVAAYQLRGIILDGGVYDLDALGDLEGAEGWGFATGLWAYTGTREWAQSPVGRQMSTIHAVTAGFPETFIAGGNADALTRQQSRPFAQKLADLGVPVTAVFFSDEEDPGLAHGFPFQLDLAAAHTTLARTVAFLVRVTA</sequence>
<proteinExistence type="inferred from homology"/>
<dbReference type="GO" id="GO:0016787">
    <property type="term" value="F:hydrolase activity"/>
    <property type="evidence" value="ECO:0007669"/>
    <property type="project" value="UniProtKB-KW"/>
</dbReference>
<dbReference type="PANTHER" id="PTHR48081">
    <property type="entry name" value="AB HYDROLASE SUPERFAMILY PROTEIN C4A8.06C"/>
    <property type="match status" value="1"/>
</dbReference>
<evidence type="ECO:0000259" key="6">
    <source>
        <dbReference type="Pfam" id="PF20434"/>
    </source>
</evidence>
<dbReference type="EMBL" id="VFPN01000002">
    <property type="protein sequence ID" value="TQM63548.1"/>
    <property type="molecule type" value="Genomic_DNA"/>
</dbReference>
<evidence type="ECO:0000313" key="7">
    <source>
        <dbReference type="EMBL" id="TQM63548.1"/>
    </source>
</evidence>
<evidence type="ECO:0000256" key="3">
    <source>
        <dbReference type="PROSITE-ProRule" id="PRU10038"/>
    </source>
</evidence>
<keyword evidence="5" id="KW-1133">Transmembrane helix</keyword>
<organism evidence="7 8">
    <name type="scientific">Klugiella xanthotipulae</name>
    <dbReference type="NCBI Taxonomy" id="244735"/>
    <lineage>
        <taxon>Bacteria</taxon>
        <taxon>Bacillati</taxon>
        <taxon>Actinomycetota</taxon>
        <taxon>Actinomycetes</taxon>
        <taxon>Micrococcales</taxon>
        <taxon>Microbacteriaceae</taxon>
        <taxon>Klugiella</taxon>
    </lineage>
</organism>
<comment type="similarity">
    <text evidence="1">Belongs to the 'GDXG' lipolytic enzyme family.</text>
</comment>
<dbReference type="SUPFAM" id="SSF53474">
    <property type="entry name" value="alpha/beta-Hydrolases"/>
    <property type="match status" value="1"/>
</dbReference>
<name>A0A543HZ10_9MICO</name>
<dbReference type="AlphaFoldDB" id="A0A543HZ10"/>
<evidence type="ECO:0000256" key="5">
    <source>
        <dbReference type="SAM" id="Phobius"/>
    </source>
</evidence>
<dbReference type="Pfam" id="PF20434">
    <property type="entry name" value="BD-FAE"/>
    <property type="match status" value="1"/>
</dbReference>
<protein>
    <submittedName>
        <fullName evidence="7">Acetyl esterase/lipase</fullName>
    </submittedName>
</protein>
<keyword evidence="5" id="KW-0812">Transmembrane</keyword>
<dbReference type="InterPro" id="IPR049492">
    <property type="entry name" value="BD-FAE-like_dom"/>
</dbReference>
<gene>
    <name evidence="7" type="ORF">FB466_1814</name>
</gene>
<dbReference type="RefSeq" id="WP_141917687.1">
    <property type="nucleotide sequence ID" value="NZ_BAAAYS010000011.1"/>
</dbReference>
<evidence type="ECO:0000256" key="4">
    <source>
        <dbReference type="SAM" id="MobiDB-lite"/>
    </source>
</evidence>
<dbReference type="InterPro" id="IPR029058">
    <property type="entry name" value="AB_hydrolase_fold"/>
</dbReference>
<accession>A0A543HZ10</accession>
<reference evidence="7 8" key="1">
    <citation type="submission" date="2019-06" db="EMBL/GenBank/DDBJ databases">
        <title>Sequencing the genomes of 1000 actinobacteria strains.</title>
        <authorList>
            <person name="Klenk H.-P."/>
        </authorList>
    </citation>
    <scope>NUCLEOTIDE SEQUENCE [LARGE SCALE GENOMIC DNA]</scope>
    <source>
        <strain evidence="7 8">DSM 18031</strain>
    </source>
</reference>
<feature type="region of interest" description="Disordered" evidence="4">
    <location>
        <begin position="16"/>
        <end position="37"/>
    </location>
</feature>
<feature type="domain" description="BD-FAE-like" evidence="6">
    <location>
        <begin position="123"/>
        <end position="331"/>
    </location>
</feature>